<name>A0A672S2A5_SINGR</name>
<accession>A0A672S2A5</accession>
<dbReference type="Proteomes" id="UP000472262">
    <property type="component" value="Unassembled WGS sequence"/>
</dbReference>
<protein>
    <submittedName>
        <fullName evidence="1">Uncharacterized protein</fullName>
    </submittedName>
</protein>
<dbReference type="InParanoid" id="A0A672S2A5"/>
<reference evidence="1" key="2">
    <citation type="submission" date="2025-09" db="UniProtKB">
        <authorList>
            <consortium name="Ensembl"/>
        </authorList>
    </citation>
    <scope>IDENTIFICATION</scope>
</reference>
<organism evidence="1 2">
    <name type="scientific">Sinocyclocheilus grahami</name>
    <name type="common">Dianchi golden-line fish</name>
    <name type="synonym">Barbus grahami</name>
    <dbReference type="NCBI Taxonomy" id="75366"/>
    <lineage>
        <taxon>Eukaryota</taxon>
        <taxon>Metazoa</taxon>
        <taxon>Chordata</taxon>
        <taxon>Craniata</taxon>
        <taxon>Vertebrata</taxon>
        <taxon>Euteleostomi</taxon>
        <taxon>Actinopterygii</taxon>
        <taxon>Neopterygii</taxon>
        <taxon>Teleostei</taxon>
        <taxon>Ostariophysi</taxon>
        <taxon>Cypriniformes</taxon>
        <taxon>Cyprinidae</taxon>
        <taxon>Cyprininae</taxon>
        <taxon>Sinocyclocheilus</taxon>
    </lineage>
</organism>
<keyword evidence="2" id="KW-1185">Reference proteome</keyword>
<dbReference type="Ensembl" id="ENSSGRT00000101327.1">
    <property type="protein sequence ID" value="ENSSGRP00000095219.1"/>
    <property type="gene ID" value="ENSSGRG00000047614.1"/>
</dbReference>
<dbReference type="AlphaFoldDB" id="A0A672S2A5"/>
<evidence type="ECO:0000313" key="2">
    <source>
        <dbReference type="Proteomes" id="UP000472262"/>
    </source>
</evidence>
<evidence type="ECO:0000313" key="1">
    <source>
        <dbReference type="Ensembl" id="ENSSGRP00000095219.1"/>
    </source>
</evidence>
<reference evidence="1" key="1">
    <citation type="submission" date="2025-08" db="UniProtKB">
        <authorList>
            <consortium name="Ensembl"/>
        </authorList>
    </citation>
    <scope>IDENTIFICATION</scope>
</reference>
<proteinExistence type="predicted"/>
<dbReference type="InterPro" id="IPR044926">
    <property type="entry name" value="RGS_subdomain_2"/>
</dbReference>
<dbReference type="Gene3D" id="1.10.167.10">
    <property type="entry name" value="Regulator of G-protein Signalling 4, domain 2"/>
    <property type="match status" value="1"/>
</dbReference>
<sequence length="66" mass="7615">MIEMECFKEINVFEMDGALCSDLDVNKPNPAPKRGFFYRLFHREASATVPPHNISTHFYCLMLTSC</sequence>